<evidence type="ECO:0000313" key="5">
    <source>
        <dbReference type="EMBL" id="CAE0505967.1"/>
    </source>
</evidence>
<accession>A0A7S3VT43</accession>
<reference evidence="5" key="1">
    <citation type="submission" date="2021-01" db="EMBL/GenBank/DDBJ databases">
        <authorList>
            <person name="Corre E."/>
            <person name="Pelletier E."/>
            <person name="Niang G."/>
            <person name="Scheremetjew M."/>
            <person name="Finn R."/>
            <person name="Kale V."/>
            <person name="Holt S."/>
            <person name="Cochrane G."/>
            <person name="Meng A."/>
            <person name="Brown T."/>
            <person name="Cohen L."/>
        </authorList>
    </citation>
    <scope>NUCLEOTIDE SEQUENCE</scope>
    <source>
        <strain evidence="5">CCMP1320</strain>
    </source>
</reference>
<dbReference type="PANTHER" id="PTHR24198">
    <property type="entry name" value="ANKYRIN REPEAT AND PROTEIN KINASE DOMAIN-CONTAINING PROTEIN"/>
    <property type="match status" value="1"/>
</dbReference>
<evidence type="ECO:0000256" key="3">
    <source>
        <dbReference type="PROSITE-ProRule" id="PRU00023"/>
    </source>
</evidence>
<keyword evidence="2 3" id="KW-0040">ANK repeat</keyword>
<dbReference type="PROSITE" id="PS50297">
    <property type="entry name" value="ANK_REP_REGION"/>
    <property type="match status" value="2"/>
</dbReference>
<dbReference type="Gene3D" id="1.25.40.20">
    <property type="entry name" value="Ankyrin repeat-containing domain"/>
    <property type="match status" value="2"/>
</dbReference>
<feature type="compositionally biased region" description="Basic and acidic residues" evidence="4">
    <location>
        <begin position="320"/>
        <end position="329"/>
    </location>
</feature>
<dbReference type="PANTHER" id="PTHR24198:SF165">
    <property type="entry name" value="ANKYRIN REPEAT-CONTAINING PROTEIN-RELATED"/>
    <property type="match status" value="1"/>
</dbReference>
<evidence type="ECO:0000256" key="2">
    <source>
        <dbReference type="ARBA" id="ARBA00023043"/>
    </source>
</evidence>
<evidence type="ECO:0000256" key="4">
    <source>
        <dbReference type="SAM" id="MobiDB-lite"/>
    </source>
</evidence>
<gene>
    <name evidence="5" type="ORF">DTER00134_LOCUS21040</name>
</gene>
<dbReference type="Pfam" id="PF12796">
    <property type="entry name" value="Ank_2"/>
    <property type="match status" value="2"/>
</dbReference>
<name>A0A7S3VT43_DUNTE</name>
<feature type="repeat" description="ANK" evidence="3">
    <location>
        <begin position="198"/>
        <end position="222"/>
    </location>
</feature>
<feature type="repeat" description="ANK" evidence="3">
    <location>
        <begin position="99"/>
        <end position="131"/>
    </location>
</feature>
<dbReference type="SUPFAM" id="SSF48403">
    <property type="entry name" value="Ankyrin repeat"/>
    <property type="match status" value="1"/>
</dbReference>
<proteinExistence type="predicted"/>
<dbReference type="InterPro" id="IPR002110">
    <property type="entry name" value="Ankyrin_rpt"/>
</dbReference>
<evidence type="ECO:0000256" key="1">
    <source>
        <dbReference type="ARBA" id="ARBA00022737"/>
    </source>
</evidence>
<organism evidence="5">
    <name type="scientific">Dunaliella tertiolecta</name>
    <name type="common">Green alga</name>
    <dbReference type="NCBI Taxonomy" id="3047"/>
    <lineage>
        <taxon>Eukaryota</taxon>
        <taxon>Viridiplantae</taxon>
        <taxon>Chlorophyta</taxon>
        <taxon>core chlorophytes</taxon>
        <taxon>Chlorophyceae</taxon>
        <taxon>CS clade</taxon>
        <taxon>Chlamydomonadales</taxon>
        <taxon>Dunaliellaceae</taxon>
        <taxon>Dunaliella</taxon>
    </lineage>
</organism>
<feature type="region of interest" description="Disordered" evidence="4">
    <location>
        <begin position="265"/>
        <end position="427"/>
    </location>
</feature>
<feature type="compositionally biased region" description="Polar residues" evidence="4">
    <location>
        <begin position="299"/>
        <end position="319"/>
    </location>
</feature>
<dbReference type="EMBL" id="HBIP01034469">
    <property type="protein sequence ID" value="CAE0505967.1"/>
    <property type="molecule type" value="Transcribed_RNA"/>
</dbReference>
<protein>
    <submittedName>
        <fullName evidence="5">Uncharacterized protein</fullName>
    </submittedName>
</protein>
<dbReference type="SMART" id="SM00248">
    <property type="entry name" value="ANK"/>
    <property type="match status" value="4"/>
</dbReference>
<dbReference type="AlphaFoldDB" id="A0A7S3VT43"/>
<dbReference type="InterPro" id="IPR036770">
    <property type="entry name" value="Ankyrin_rpt-contain_sf"/>
</dbReference>
<dbReference type="PROSITE" id="PS50088">
    <property type="entry name" value="ANK_REPEAT"/>
    <property type="match status" value="2"/>
</dbReference>
<sequence>MDAGQLGPASAQTLLHIAEGESLEAVPSIQLAAIKRSLTPAQLIIMEHLSEARRVFRDDAIKHQNLRMMSCLNAAISGNTNRLQAYMGRGRDVSATDYDNRSALMLACRNNHEDAVEMLLKAGADTSTVDSMGHTALFEAVREGNDGCISLMLKYNARLGVEPRISGPFIFQAIISKDLKCLRRLIRVGADLDCTNLNGRTPLFLAASEGLLEVVILLVKEGNVAVDTVDSWGHTPEGDARLAGHHEVAQYLQIQGNKKQLLPASEGSLNAQQAEEPSPQATEECPPRQSGELGRAVDSSRSYFGTGSRHSLQSGSRPSIDQKRQELRKSMRNRKASVMGIGRSRLAPSSSGTRRRPTTTTAFEEQPPSIFPLSPAGSAGLGPMIPTAFKGQPPSISPLSPAGSAGLGPMTPTAFKGQPPSISTHCI</sequence>
<feature type="compositionally biased region" description="Polar residues" evidence="4">
    <location>
        <begin position="267"/>
        <end position="281"/>
    </location>
</feature>
<keyword evidence="1" id="KW-0677">Repeat</keyword>